<feature type="compositionally biased region" description="Basic and acidic residues" evidence="1">
    <location>
        <begin position="1307"/>
        <end position="1353"/>
    </location>
</feature>
<feature type="compositionally biased region" description="Basic and acidic residues" evidence="1">
    <location>
        <begin position="140"/>
        <end position="173"/>
    </location>
</feature>
<feature type="compositionally biased region" description="Polar residues" evidence="1">
    <location>
        <begin position="2112"/>
        <end position="2122"/>
    </location>
</feature>
<feature type="compositionally biased region" description="Polar residues" evidence="1">
    <location>
        <begin position="2031"/>
        <end position="2058"/>
    </location>
</feature>
<feature type="compositionally biased region" description="Basic and acidic residues" evidence="1">
    <location>
        <begin position="1721"/>
        <end position="1739"/>
    </location>
</feature>
<feature type="region of interest" description="Disordered" evidence="1">
    <location>
        <begin position="1"/>
        <end position="20"/>
    </location>
</feature>
<evidence type="ECO:0000313" key="3">
    <source>
        <dbReference type="Proteomes" id="UP000289886"/>
    </source>
</evidence>
<feature type="compositionally biased region" description="Polar residues" evidence="1">
    <location>
        <begin position="788"/>
        <end position="801"/>
    </location>
</feature>
<feature type="compositionally biased region" description="Basic and acidic residues" evidence="1">
    <location>
        <begin position="1783"/>
        <end position="1792"/>
    </location>
</feature>
<sequence>MSCGWDSTLVEEAGGVPVEGIEESAQQVQEILDRAKEFSRIPPEEFTELESGLEGIEGEREGERGGGGGEVKTQPLDSYPPSRGKDLDSGQHLEPRGAAMEASELTELNREPGKSEPSKQEEREAGKDEGMDSEADQPSDIDHRERDRLGEDHREQETPAKDQAVDLEKHNMPDCDLEPDPELPGSPDDPEQRSRASRSPRTEPGAVGLGGGGGGGGDAFSNRLRKSPAGLSVLESSRASRSGARERNARPLFERSSENTFRELEEAIRGSSRGLERSGEESRTVENGTRTTVLENCAVSEAKELDRGTSEGQRETGTVWTDTQEGGGEREEEREEEGSVKIEIERQAGQIERDEGGHVDTCERGTDTEDSLVPHRVSPEDNSISVERGDPVDDHIVGRLDAFCGTEGEKPRETGALPPALSLEGIRKKEASALLQLTENEVKSERIPETKAQKESNIQQNERGDTDEDVGTETSLREKKETGNATSETNSTSSTANPDTDQRESNIEPDEREDLVAEQLGPRSSLNGVSELEAAFQSTLNAMLLAVMDEAVLQLLREDRDVVFPARPGQDRLDPGNQSDSDQDSAGSESLGGVTEKLVTGVLRDSLSELEQGGQGWGQTEPLEEREWFADGGQAEALAHWTSNDSVQLEMDFRAWSHGETESRSVPSEDRDPVDRHEVGQLDALNKGAQTEDSTNKTESLTRWTLNESSSVSSHKRDPVCMWEVRQLDVLAKEGQAKDIPQIITDTEDLYHSASPEDIPILDLKDINKKTLEQNTRGCGFDKKEDTGTATDGSLTESATVRPTLEQRQKKKAVILLEENSTYSILLERAENRETDIGMPTEPGTSENVPGLGGINKADIFLERLSTDRSLTEAENIQKVLEQRNKKKAVIFLEQNSIKSRLFEIRENRQSSISKRKDLNMTESILEQNMNVHSCTEKQETETVTGGSLTEAAALQPALESRQKKKAVIFLEQNTKYSSCFEKSEDRDIPNRRDGNSEEDFRDCSFSQKEETVEPEMAESATAQSVLEPRNKKKLVIFLEENSQYPGFPEGEKTSDVLTEPGTSSDVLEPKDVHNTGMSLDQNINDRACIQKEEIRQTEIAICESLTEVRTIQRVLEQINVNVTDSSLEQNIGDCGFIQNREAVGETGEPLSDVPETRDVNEAGITQEHNTGVFVVSKETKGSTEKAFRQTFSNSIEIFLEQDVAEAIARLYVSEVLEELAEHLARENFLEQEGRERQRESKTKERWMRERQDRGGREGEDREERGRVEREQRKGEDRGGREVGVCLSTVLECLEVSGLLQNMGGGLREEEKDERERRKQEGKGRENRKKQSFDPDAQKESEKSTPEPDKEPETEPITCMAALETEKKVRARNRDSKESLLPEADSNKRKKKGKGKRGAGEPEASRTPEGTGIPAEREIVLEQTFQDGSVRKKELKNRSVAESLGGSRATVKNEGAAPENGENNKRKLLMGIIAGSKLSAVNVKRERESGKEEGEKEKKGQKESGREKLREKEKAKEKEREKEREREKQEQKEKVKDRVREKQRVGSSRKKGGRSLSLSTEQRREGSRVMQLIVETDIGEKSRRGGQGRREEEEEAQREGREKGESRESPGGGADCVLLEGVVKGKKNRNQTRKVGWSESPVILEQPRTIKSVTFPRHKGRKEALEEKPEKGLAKAEPAVTAEPRTEVENPLKEKGSEDKRRLGDKPTSEIVEGSPVGHRTSSEDILEQKAENHRKMILEQEDDGERSELKQGVSDGCRMSELCVPQNILEQKGGEGTDEQTGGEKNKRTEARSGLTAEHGTFQNRVLERKGENVRMDWWDCAEETGRAESPVPVASCAEPGEIQNAPEPRAEKEPLEEIESWGGREAGKCAERERGREWDRGQGRWERYTERDREWDRERKREGGGRERWRGRKREDRQQADWREGWRQGEPMSRGRQGQCPSDSIPDWRSQREGGERRPRRQRGTWDPSSCDGSPEIESLSPHDQPDPSPLSSSTGHNIRNRRLVGSAGGGGGGPVTGGAGSGAGGRSNHTPANRGQSLTYNNHHQYRPHSSQSYRSWGEQRKERNTGRRWAGGNSNGGVGGRFWENSNGYGSYSYSHRKSWSCLVGSSEGLQENSQKSQGAVCGGSTGEQSQLSYSPPSSSSSSSSLSCTETDRERGRERDTDRERWERERGRSVAAAPLSQDSSLGASWTLFKPPPAFPVDNSSAKTVPKISYASKVKGSNCPPAPNSQPQMLGAIFQNEWGLSFISEPGSAVVAEGGGAVLIEGAPQPHTPPSFGNGVTPDPPAPEEAGGLAPPIPSFPIGCLLKEEEPETELASSDVMSEKQCRHLLDALRYHTREWDQLLNRHKRDPTMVVWYEDSLERPA</sequence>
<feature type="region of interest" description="Disordered" evidence="1">
    <location>
        <begin position="777"/>
        <end position="804"/>
    </location>
</feature>
<dbReference type="PANTHER" id="PTHR28333">
    <property type="entry name" value="NUCLEAR FRAGILE X MENTAL RETARDATION-INTERACTING PROTEIN 2"/>
    <property type="match status" value="1"/>
</dbReference>
<proteinExistence type="predicted"/>
<feature type="region of interest" description="Disordered" evidence="1">
    <location>
        <begin position="982"/>
        <end position="1023"/>
    </location>
</feature>
<organism evidence="2 3">
    <name type="scientific">Acipenser ruthenus</name>
    <name type="common">Sterlet sturgeon</name>
    <dbReference type="NCBI Taxonomy" id="7906"/>
    <lineage>
        <taxon>Eukaryota</taxon>
        <taxon>Metazoa</taxon>
        <taxon>Chordata</taxon>
        <taxon>Craniata</taxon>
        <taxon>Vertebrata</taxon>
        <taxon>Euteleostomi</taxon>
        <taxon>Actinopterygii</taxon>
        <taxon>Chondrostei</taxon>
        <taxon>Acipenseriformes</taxon>
        <taxon>Acipenseridae</taxon>
        <taxon>Acipenser</taxon>
    </lineage>
</organism>
<comment type="caution">
    <text evidence="2">The sequence shown here is derived from an EMBL/GenBank/DDBJ whole genome shotgun (WGS) entry which is preliminary data.</text>
</comment>
<reference evidence="2 3" key="1">
    <citation type="submission" date="2019-01" db="EMBL/GenBank/DDBJ databases">
        <title>Draft Genome and Complete Hox-Cluster Characterization of the Sterlet Sturgeon (Acipenser ruthenus).</title>
        <authorList>
            <person name="Wei Q."/>
        </authorList>
    </citation>
    <scope>NUCLEOTIDE SEQUENCE [LARGE SCALE GENOMIC DNA]</scope>
    <source>
        <strain evidence="2">WHYD16114868_AA</strain>
        <tissue evidence="2">Blood</tissue>
    </source>
</reference>
<dbReference type="EMBL" id="SCEB01006260">
    <property type="protein sequence ID" value="RXM92444.1"/>
    <property type="molecule type" value="Genomic_DNA"/>
</dbReference>
<feature type="region of interest" description="Disordered" evidence="1">
    <location>
        <begin position="1232"/>
        <end position="1280"/>
    </location>
</feature>
<feature type="compositionally biased region" description="Basic and acidic residues" evidence="1">
    <location>
        <begin position="1867"/>
        <end position="1929"/>
    </location>
</feature>
<feature type="compositionally biased region" description="Low complexity" evidence="1">
    <location>
        <begin position="2133"/>
        <end position="2153"/>
    </location>
</feature>
<feature type="compositionally biased region" description="Basic and acidic residues" evidence="1">
    <location>
        <begin position="83"/>
        <end position="95"/>
    </location>
</feature>
<feature type="compositionally biased region" description="Basic and acidic residues" evidence="1">
    <location>
        <begin position="34"/>
        <end position="43"/>
    </location>
</feature>
<feature type="compositionally biased region" description="Polar residues" evidence="1">
    <location>
        <begin position="576"/>
        <end position="588"/>
    </location>
</feature>
<feature type="compositionally biased region" description="Gly residues" evidence="1">
    <location>
        <begin position="2009"/>
        <end position="2028"/>
    </location>
</feature>
<keyword evidence="3" id="KW-1185">Reference proteome</keyword>
<feature type="compositionally biased region" description="Gly residues" evidence="1">
    <location>
        <begin position="207"/>
        <end position="218"/>
    </location>
</feature>
<gene>
    <name evidence="2" type="ORF">EOD39_20125</name>
</gene>
<dbReference type="GO" id="GO:0005654">
    <property type="term" value="C:nucleoplasm"/>
    <property type="evidence" value="ECO:0007669"/>
    <property type="project" value="TreeGrafter"/>
</dbReference>
<dbReference type="GO" id="GO:0003723">
    <property type="term" value="F:RNA binding"/>
    <property type="evidence" value="ECO:0007669"/>
    <property type="project" value="InterPro"/>
</dbReference>
<feature type="compositionally biased region" description="Basic and acidic residues" evidence="1">
    <location>
        <begin position="301"/>
        <end position="314"/>
    </location>
</feature>
<feature type="region of interest" description="Disordered" evidence="1">
    <location>
        <begin position="2270"/>
        <end position="2297"/>
    </location>
</feature>
<feature type="compositionally biased region" description="Polar residues" evidence="1">
    <location>
        <begin position="688"/>
        <end position="700"/>
    </location>
</feature>
<feature type="compositionally biased region" description="Basic and acidic residues" evidence="1">
    <location>
        <begin position="327"/>
        <end position="367"/>
    </location>
</feature>
<feature type="compositionally biased region" description="Basic and acidic residues" evidence="1">
    <location>
        <begin position="1364"/>
        <end position="1380"/>
    </location>
</feature>
<dbReference type="GO" id="GO:0010494">
    <property type="term" value="C:cytoplasmic stress granule"/>
    <property type="evidence" value="ECO:0007669"/>
    <property type="project" value="TreeGrafter"/>
</dbReference>
<name>A0A444UWA1_ACIRT</name>
<feature type="region of interest" description="Disordered" evidence="1">
    <location>
        <begin position="1769"/>
        <end position="1809"/>
    </location>
</feature>
<feature type="compositionally biased region" description="Basic and acidic residues" evidence="1">
    <location>
        <begin position="1684"/>
        <end position="1708"/>
    </location>
</feature>
<feature type="region of interest" description="Disordered" evidence="1">
    <location>
        <begin position="2111"/>
        <end position="2208"/>
    </location>
</feature>
<feature type="compositionally biased region" description="Basic residues" evidence="1">
    <location>
        <begin position="1388"/>
        <end position="1397"/>
    </location>
</feature>
<dbReference type="Proteomes" id="UP000289886">
    <property type="component" value="Unassembled WGS sequence"/>
</dbReference>
<feature type="compositionally biased region" description="Polar residues" evidence="1">
    <location>
        <begin position="315"/>
        <end position="324"/>
    </location>
</feature>
<dbReference type="PANTHER" id="PTHR28333:SF2">
    <property type="entry name" value="FMR1-INTERACTING PROTEIN NUFIP2"/>
    <property type="match status" value="1"/>
</dbReference>
<feature type="compositionally biased region" description="Basic and acidic residues" evidence="1">
    <location>
        <begin position="107"/>
        <end position="130"/>
    </location>
</feature>
<feature type="region of interest" description="Disordered" evidence="1">
    <location>
        <begin position="1826"/>
        <end position="2090"/>
    </location>
</feature>
<feature type="compositionally biased region" description="Basic and acidic residues" evidence="1">
    <location>
        <begin position="1662"/>
        <end position="1674"/>
    </location>
</feature>
<feature type="region of interest" description="Disordered" evidence="1">
    <location>
        <begin position="1649"/>
        <end position="1755"/>
    </location>
</feature>
<protein>
    <submittedName>
        <fullName evidence="2">Nuclear fragile X mental retardation-interacting protein 2</fullName>
    </submittedName>
</protein>
<feature type="region of interest" description="Disordered" evidence="1">
    <location>
        <begin position="681"/>
        <end position="700"/>
    </location>
</feature>
<feature type="region of interest" description="Disordered" evidence="1">
    <location>
        <begin position="566"/>
        <end position="594"/>
    </location>
</feature>
<feature type="compositionally biased region" description="Basic and acidic residues" evidence="1">
    <location>
        <begin position="440"/>
        <end position="454"/>
    </location>
</feature>
<dbReference type="Pfam" id="PF15293">
    <property type="entry name" value="NUFIP2"/>
    <property type="match status" value="1"/>
</dbReference>
<feature type="compositionally biased region" description="Basic and acidic residues" evidence="1">
    <location>
        <begin position="1578"/>
        <end position="1608"/>
    </location>
</feature>
<feature type="compositionally biased region" description="Basic and acidic residues" evidence="1">
    <location>
        <begin position="1483"/>
        <end position="1544"/>
    </location>
</feature>
<dbReference type="InterPro" id="IPR032747">
    <property type="entry name" value="NUFIP2"/>
</dbReference>
<feature type="region of interest" description="Disordered" evidence="1">
    <location>
        <begin position="1046"/>
        <end position="1079"/>
    </location>
</feature>
<evidence type="ECO:0000313" key="2">
    <source>
        <dbReference type="EMBL" id="RXM92444.1"/>
    </source>
</evidence>
<feature type="region of interest" description="Disordered" evidence="1">
    <location>
        <begin position="440"/>
        <end position="514"/>
    </location>
</feature>
<feature type="region of interest" description="Disordered" evidence="1">
    <location>
        <begin position="1305"/>
        <end position="1635"/>
    </location>
</feature>
<feature type="region of interest" description="Disordered" evidence="1">
    <location>
        <begin position="34"/>
        <end position="393"/>
    </location>
</feature>
<evidence type="ECO:0000256" key="1">
    <source>
        <dbReference type="SAM" id="MobiDB-lite"/>
    </source>
</evidence>
<feature type="compositionally biased region" description="Basic and acidic residues" evidence="1">
    <location>
        <begin position="243"/>
        <end position="284"/>
    </location>
</feature>
<feature type="compositionally biased region" description="Low complexity" evidence="1">
    <location>
        <begin position="483"/>
        <end position="497"/>
    </location>
</feature>
<feature type="compositionally biased region" description="Basic and acidic residues" evidence="1">
    <location>
        <begin position="982"/>
        <end position="996"/>
    </location>
</feature>
<feature type="compositionally biased region" description="Basic and acidic residues" evidence="1">
    <location>
        <begin position="2154"/>
        <end position="2176"/>
    </location>
</feature>
<accession>A0A444UWA1</accession>
<feature type="compositionally biased region" description="Polar residues" evidence="1">
    <location>
        <begin position="285"/>
        <end position="294"/>
    </location>
</feature>
<feature type="compositionally biased region" description="Basic and acidic residues" evidence="1">
    <location>
        <begin position="1429"/>
        <end position="1439"/>
    </location>
</feature>